<dbReference type="AlphaFoldDB" id="A0A381PDX8"/>
<dbReference type="InterPro" id="IPR004680">
    <property type="entry name" value="Cit_transptr-like_dom"/>
</dbReference>
<dbReference type="SUPFAM" id="SSF116726">
    <property type="entry name" value="TrkA C-terminal domain-like"/>
    <property type="match status" value="2"/>
</dbReference>
<feature type="transmembrane region" description="Helical" evidence="7">
    <location>
        <begin position="572"/>
        <end position="592"/>
    </location>
</feature>
<dbReference type="EMBL" id="UINC01000953">
    <property type="protein sequence ID" value="SUZ65206.1"/>
    <property type="molecule type" value="Genomic_DNA"/>
</dbReference>
<evidence type="ECO:0000256" key="4">
    <source>
        <dbReference type="ARBA" id="ARBA00022737"/>
    </source>
</evidence>
<feature type="transmembrane region" description="Helical" evidence="7">
    <location>
        <begin position="50"/>
        <end position="68"/>
    </location>
</feature>
<keyword evidence="6 7" id="KW-0472">Membrane</keyword>
<dbReference type="Pfam" id="PF02080">
    <property type="entry name" value="TrkA_C"/>
    <property type="match status" value="2"/>
</dbReference>
<feature type="transmembrane region" description="Helical" evidence="7">
    <location>
        <begin position="6"/>
        <end position="38"/>
    </location>
</feature>
<feature type="transmembrane region" description="Helical" evidence="7">
    <location>
        <begin position="534"/>
        <end position="552"/>
    </location>
</feature>
<feature type="transmembrane region" description="Helical" evidence="7">
    <location>
        <begin position="506"/>
        <end position="527"/>
    </location>
</feature>
<reference evidence="9" key="1">
    <citation type="submission" date="2018-05" db="EMBL/GenBank/DDBJ databases">
        <authorList>
            <person name="Lanie J.A."/>
            <person name="Ng W.-L."/>
            <person name="Kazmierczak K.M."/>
            <person name="Andrzejewski T.M."/>
            <person name="Davidsen T.M."/>
            <person name="Wayne K.J."/>
            <person name="Tettelin H."/>
            <person name="Glass J.I."/>
            <person name="Rusch D."/>
            <person name="Podicherti R."/>
            <person name="Tsui H.-C.T."/>
            <person name="Winkler M.E."/>
        </authorList>
    </citation>
    <scope>NUCLEOTIDE SEQUENCE</scope>
</reference>
<evidence type="ECO:0000313" key="9">
    <source>
        <dbReference type="EMBL" id="SUZ65206.1"/>
    </source>
</evidence>
<organism evidence="9">
    <name type="scientific">marine metagenome</name>
    <dbReference type="NCBI Taxonomy" id="408172"/>
    <lineage>
        <taxon>unclassified sequences</taxon>
        <taxon>metagenomes</taxon>
        <taxon>ecological metagenomes</taxon>
    </lineage>
</organism>
<evidence type="ECO:0000256" key="7">
    <source>
        <dbReference type="SAM" id="Phobius"/>
    </source>
</evidence>
<dbReference type="InterPro" id="IPR031312">
    <property type="entry name" value="Na/sul_symport_CS"/>
</dbReference>
<dbReference type="Pfam" id="PF03600">
    <property type="entry name" value="CitMHS"/>
    <property type="match status" value="1"/>
</dbReference>
<evidence type="ECO:0000259" key="8">
    <source>
        <dbReference type="PROSITE" id="PS51202"/>
    </source>
</evidence>
<dbReference type="GO" id="GO:0008324">
    <property type="term" value="F:monoatomic cation transmembrane transporter activity"/>
    <property type="evidence" value="ECO:0007669"/>
    <property type="project" value="InterPro"/>
</dbReference>
<sequence length="594" mass="65381">MDIILLGVIIVIALVLFITELFPIDVTALVVLGLLLIFGLVTPNESLSGFSNPAVITIGCLFIMSYALQKSHVLEYVIININKIIDKSQTLGMAVYLFCIGIASAVVNNTAIVAIFMPVTIRLADKYNISPSKVLIPLSYAAILGGTLTLVGTSTNLIVNSILVDSSGISLGMLEFAKFGIIKFVVGLIYIFTIGHRLLPSRVAKSSSITDYSLDGYLTEFKINEDSPLCGKTLLDRKINENYDVIVLDVLRGGEIITSNLRNLVLKQEDVLFVKGSFDNFQRLKEIENLSLLTDVKLTQEELEQEDHILAECLITDNSELIGQTLQEANFRRSFGSFVLAIRREGEVIRRKLAQFILKPFDTLLVYGPQDRINQLASREGFIVLGKVNASLDSHPLWWLSIFTILFAVVMAIFKIIPIVVGVILGVIALLLARVITPNEAYSSIHWQVIIVIAAFLPMGAAMKKTGLDEIIGNSIGNIVNLFPVDLIPYFLLAIIYLITMVLTEIASNVATAIIMTPIALTLATQFGFDPRPFIFAVCYAASASFITPIGYQTNLMVFGPGGYRYSDYIKVGLPLGIILWIISVMVIPMIWPF</sequence>
<proteinExistence type="predicted"/>
<feature type="transmembrane region" description="Helical" evidence="7">
    <location>
        <begin position="138"/>
        <end position="159"/>
    </location>
</feature>
<dbReference type="InterPro" id="IPR051679">
    <property type="entry name" value="DASS-Related_Transporters"/>
</dbReference>
<dbReference type="GO" id="GO:0006813">
    <property type="term" value="P:potassium ion transport"/>
    <property type="evidence" value="ECO:0007669"/>
    <property type="project" value="InterPro"/>
</dbReference>
<gene>
    <name evidence="9" type="ORF">METZ01_LOCUS18060</name>
</gene>
<dbReference type="PROSITE" id="PS51202">
    <property type="entry name" value="RCK_C"/>
    <property type="match status" value="2"/>
</dbReference>
<feature type="transmembrane region" description="Helical" evidence="7">
    <location>
        <begin position="179"/>
        <end position="199"/>
    </location>
</feature>
<evidence type="ECO:0000256" key="5">
    <source>
        <dbReference type="ARBA" id="ARBA00022989"/>
    </source>
</evidence>
<evidence type="ECO:0000256" key="2">
    <source>
        <dbReference type="ARBA" id="ARBA00022448"/>
    </source>
</evidence>
<feature type="domain" description="RCK C-terminal" evidence="8">
    <location>
        <begin position="298"/>
        <end position="382"/>
    </location>
</feature>
<accession>A0A381PDX8</accession>
<keyword evidence="3 7" id="KW-0812">Transmembrane</keyword>
<dbReference type="PANTHER" id="PTHR43652:SF2">
    <property type="entry name" value="BASIC AMINO ACID ANTIPORTER YFCC-RELATED"/>
    <property type="match status" value="1"/>
</dbReference>
<dbReference type="GO" id="GO:0005886">
    <property type="term" value="C:plasma membrane"/>
    <property type="evidence" value="ECO:0007669"/>
    <property type="project" value="TreeGrafter"/>
</dbReference>
<dbReference type="Gene3D" id="3.30.70.1450">
    <property type="entry name" value="Regulator of K+ conductance, C-terminal domain"/>
    <property type="match status" value="2"/>
</dbReference>
<feature type="transmembrane region" description="Helical" evidence="7">
    <location>
        <begin position="400"/>
        <end position="433"/>
    </location>
</feature>
<protein>
    <recommendedName>
        <fullName evidence="8">RCK C-terminal domain-containing protein</fullName>
    </recommendedName>
</protein>
<dbReference type="CDD" id="cd01115">
    <property type="entry name" value="SLC13_permease"/>
    <property type="match status" value="1"/>
</dbReference>
<evidence type="ECO:0000256" key="1">
    <source>
        <dbReference type="ARBA" id="ARBA00004141"/>
    </source>
</evidence>
<evidence type="ECO:0000256" key="3">
    <source>
        <dbReference type="ARBA" id="ARBA00022692"/>
    </source>
</evidence>
<evidence type="ECO:0000256" key="6">
    <source>
        <dbReference type="ARBA" id="ARBA00023136"/>
    </source>
</evidence>
<keyword evidence="4" id="KW-0677">Repeat</keyword>
<feature type="transmembrane region" description="Helical" evidence="7">
    <location>
        <begin position="475"/>
        <end position="500"/>
    </location>
</feature>
<feature type="transmembrane region" description="Helical" evidence="7">
    <location>
        <begin position="93"/>
        <end position="117"/>
    </location>
</feature>
<dbReference type="InterPro" id="IPR006037">
    <property type="entry name" value="RCK_C"/>
</dbReference>
<feature type="domain" description="RCK C-terminal" evidence="8">
    <location>
        <begin position="206"/>
        <end position="290"/>
    </location>
</feature>
<name>A0A381PDX8_9ZZZZ</name>
<feature type="transmembrane region" description="Helical" evidence="7">
    <location>
        <begin position="445"/>
        <end position="463"/>
    </location>
</feature>
<keyword evidence="2" id="KW-0813">Transport</keyword>
<keyword evidence="5 7" id="KW-1133">Transmembrane helix</keyword>
<dbReference type="PANTHER" id="PTHR43652">
    <property type="entry name" value="BASIC AMINO ACID ANTIPORTER YFCC-RELATED"/>
    <property type="match status" value="1"/>
</dbReference>
<comment type="subcellular location">
    <subcellularLocation>
        <location evidence="1">Membrane</location>
        <topology evidence="1">Multi-pass membrane protein</topology>
    </subcellularLocation>
</comment>
<dbReference type="PROSITE" id="PS01271">
    <property type="entry name" value="NA_SULFATE"/>
    <property type="match status" value="1"/>
</dbReference>
<dbReference type="InterPro" id="IPR036721">
    <property type="entry name" value="RCK_C_sf"/>
</dbReference>